<keyword evidence="3 10" id="KW-0812">Transmembrane</keyword>
<name>A0A2R3QPH2_ECTME</name>
<evidence type="ECO:0000259" key="11">
    <source>
        <dbReference type="PROSITE" id="PS50111"/>
    </source>
</evidence>
<comment type="similarity">
    <text evidence="7">Belongs to the methyl-accepting chemotaxis (MCP) protein family.</text>
</comment>
<feature type="region of interest" description="Disordered" evidence="9">
    <location>
        <begin position="281"/>
        <end position="337"/>
    </location>
</feature>
<dbReference type="GO" id="GO:0005886">
    <property type="term" value="C:plasma membrane"/>
    <property type="evidence" value="ECO:0007669"/>
    <property type="project" value="TreeGrafter"/>
</dbReference>
<keyword evidence="6 8" id="KW-0807">Transducer</keyword>
<evidence type="ECO:0000256" key="2">
    <source>
        <dbReference type="ARBA" id="ARBA00022500"/>
    </source>
</evidence>
<organism evidence="12 13">
    <name type="scientific">Ectopseudomonas mendocina</name>
    <name type="common">Pseudomonas mendocina</name>
    <dbReference type="NCBI Taxonomy" id="300"/>
    <lineage>
        <taxon>Bacteria</taxon>
        <taxon>Pseudomonadati</taxon>
        <taxon>Pseudomonadota</taxon>
        <taxon>Gammaproteobacteria</taxon>
        <taxon>Pseudomonadales</taxon>
        <taxon>Pseudomonadaceae</taxon>
        <taxon>Ectopseudomonas</taxon>
    </lineage>
</organism>
<dbReference type="OrthoDB" id="9795078at2"/>
<dbReference type="EMBL" id="CP027657">
    <property type="protein sequence ID" value="AVO53613.1"/>
    <property type="molecule type" value="Genomic_DNA"/>
</dbReference>
<feature type="compositionally biased region" description="Polar residues" evidence="9">
    <location>
        <begin position="281"/>
        <end position="316"/>
    </location>
</feature>
<feature type="region of interest" description="Disordered" evidence="9">
    <location>
        <begin position="504"/>
        <end position="543"/>
    </location>
</feature>
<evidence type="ECO:0000256" key="7">
    <source>
        <dbReference type="ARBA" id="ARBA00029447"/>
    </source>
</evidence>
<dbReference type="CDD" id="cd19411">
    <property type="entry name" value="MCP2201-like_sensor"/>
    <property type="match status" value="1"/>
</dbReference>
<evidence type="ECO:0000256" key="10">
    <source>
        <dbReference type="SAM" id="Phobius"/>
    </source>
</evidence>
<evidence type="ECO:0000256" key="3">
    <source>
        <dbReference type="ARBA" id="ARBA00022692"/>
    </source>
</evidence>
<evidence type="ECO:0000256" key="1">
    <source>
        <dbReference type="ARBA" id="ARBA00004141"/>
    </source>
</evidence>
<evidence type="ECO:0000256" key="8">
    <source>
        <dbReference type="PROSITE-ProRule" id="PRU00284"/>
    </source>
</evidence>
<dbReference type="SMART" id="SM00283">
    <property type="entry name" value="MA"/>
    <property type="match status" value="1"/>
</dbReference>
<dbReference type="FunFam" id="1.10.287.950:FF:000001">
    <property type="entry name" value="Methyl-accepting chemotaxis sensory transducer"/>
    <property type="match status" value="1"/>
</dbReference>
<keyword evidence="4 10" id="KW-1133">Transmembrane helix</keyword>
<keyword evidence="2" id="KW-0145">Chemotaxis</keyword>
<dbReference type="Gene3D" id="1.10.287.950">
    <property type="entry name" value="Methyl-accepting chemotaxis protein"/>
    <property type="match status" value="1"/>
</dbReference>
<gene>
    <name evidence="12" type="ORF">C7A17_12820</name>
</gene>
<dbReference type="PROSITE" id="PS50111">
    <property type="entry name" value="CHEMOTAXIS_TRANSDUC_2"/>
    <property type="match status" value="1"/>
</dbReference>
<dbReference type="InterPro" id="IPR051310">
    <property type="entry name" value="MCP_chemotaxis"/>
</dbReference>
<dbReference type="AlphaFoldDB" id="A0A2R3QPH2"/>
<evidence type="ECO:0000313" key="13">
    <source>
        <dbReference type="Proteomes" id="UP000238327"/>
    </source>
</evidence>
<dbReference type="GO" id="GO:0007165">
    <property type="term" value="P:signal transduction"/>
    <property type="evidence" value="ECO:0007669"/>
    <property type="project" value="UniProtKB-KW"/>
</dbReference>
<comment type="subcellular location">
    <subcellularLocation>
        <location evidence="1">Membrane</location>
        <topology evidence="1">Multi-pass membrane protein</topology>
    </subcellularLocation>
</comment>
<dbReference type="SUPFAM" id="SSF58104">
    <property type="entry name" value="Methyl-accepting chemotaxis protein (MCP) signaling domain"/>
    <property type="match status" value="1"/>
</dbReference>
<accession>A0A2R3QPH2</accession>
<reference evidence="12 13" key="1">
    <citation type="submission" date="2018-03" db="EMBL/GenBank/DDBJ databases">
        <title>Complete genome sequence and methylome analysis of Pseudomonas mendocina NEB 698.</title>
        <authorList>
            <person name="Morgan R.D."/>
        </authorList>
    </citation>
    <scope>NUCLEOTIDE SEQUENCE [LARGE SCALE GENOMIC DNA]</scope>
    <source>
        <strain evidence="12 13">NEB698</strain>
    </source>
</reference>
<dbReference type="Proteomes" id="UP000238327">
    <property type="component" value="Chromosome"/>
</dbReference>
<protein>
    <submittedName>
        <fullName evidence="12">Methyl-accepting chemotaxis protein</fullName>
    </submittedName>
</protein>
<evidence type="ECO:0000313" key="12">
    <source>
        <dbReference type="EMBL" id="AVO53613.1"/>
    </source>
</evidence>
<feature type="transmembrane region" description="Helical" evidence="10">
    <location>
        <begin position="185"/>
        <end position="205"/>
    </location>
</feature>
<dbReference type="InterPro" id="IPR024478">
    <property type="entry name" value="HlyB_4HB_MCP"/>
</dbReference>
<evidence type="ECO:0000256" key="6">
    <source>
        <dbReference type="ARBA" id="ARBA00023224"/>
    </source>
</evidence>
<dbReference type="InterPro" id="IPR047347">
    <property type="entry name" value="YvaQ-like_sensor"/>
</dbReference>
<dbReference type="PANTHER" id="PTHR43531:SF11">
    <property type="entry name" value="METHYL-ACCEPTING CHEMOTAXIS PROTEIN 3"/>
    <property type="match status" value="1"/>
</dbReference>
<dbReference type="GO" id="GO:0006935">
    <property type="term" value="P:chemotaxis"/>
    <property type="evidence" value="ECO:0007669"/>
    <property type="project" value="UniProtKB-KW"/>
</dbReference>
<dbReference type="InterPro" id="IPR004090">
    <property type="entry name" value="Chemotax_Me-accpt_rcpt"/>
</dbReference>
<proteinExistence type="inferred from homology"/>
<dbReference type="Pfam" id="PF00015">
    <property type="entry name" value="MCPsignal"/>
    <property type="match status" value="1"/>
</dbReference>
<dbReference type="RefSeq" id="WP_106738397.1">
    <property type="nucleotide sequence ID" value="NZ_CP027657.1"/>
</dbReference>
<keyword evidence="5 10" id="KW-0472">Membrane</keyword>
<sequence>MTISKKMILLVMSALLGILLLSGVAYQQMNQVYTAADFGNKNSVPSIVALNKLRNAVNTEIQLVYTHILSTDDKTMADIDATLKANRGDIQAAIDDYAKLITDDLDQQFLDADRKGIADFVQGAETVLTLSRTNQNEQARDSMISLTQNVITPLRDTFNKHRDHNVKLATDAGQQAEAIRQQATLVSIIVSVTTLVIIALLGTVITRNLLRQLGGEPAYAVEVVSRIAAGDLTVNVETKGGDTSMLAAIKSMAEKLGHIIGEVRSNADALTSASEQISATAQSMSQGASEQAASVEETSASMEQMSASIAQNTENAKVTDGMAGKASREADEGGQAVKDTVSAMKTIAEKISIVDDIAYQTNLLALNAAIEAARAGEHGKGFAVVAAEVRKLAERSQIAAQEISEVAKNSVSLAERAGSLLDQMVPSIAKTSDLVQEIAAASEEQTTGVSQINTAMSQLSEITQQSASSAEELAATAEEMSGQAEQLQQLMDFFKVSQIGKGVRETTAKSKASAPRKVARRSDEHDEEAYDDQVPAGFVRFQH</sequence>
<evidence type="ECO:0000256" key="9">
    <source>
        <dbReference type="SAM" id="MobiDB-lite"/>
    </source>
</evidence>
<dbReference type="GO" id="GO:0004888">
    <property type="term" value="F:transmembrane signaling receptor activity"/>
    <property type="evidence" value="ECO:0007669"/>
    <property type="project" value="InterPro"/>
</dbReference>
<evidence type="ECO:0000256" key="4">
    <source>
        <dbReference type="ARBA" id="ARBA00022989"/>
    </source>
</evidence>
<evidence type="ECO:0000256" key="5">
    <source>
        <dbReference type="ARBA" id="ARBA00023136"/>
    </source>
</evidence>
<feature type="domain" description="Methyl-accepting transducer" evidence="11">
    <location>
        <begin position="266"/>
        <end position="481"/>
    </location>
</feature>
<dbReference type="Pfam" id="PF12729">
    <property type="entry name" value="4HB_MCP_1"/>
    <property type="match status" value="1"/>
</dbReference>
<dbReference type="PRINTS" id="PR00260">
    <property type="entry name" value="CHEMTRNSDUCR"/>
</dbReference>
<dbReference type="InterPro" id="IPR004089">
    <property type="entry name" value="MCPsignal_dom"/>
</dbReference>
<dbReference type="PANTHER" id="PTHR43531">
    <property type="entry name" value="PROTEIN ICFG"/>
    <property type="match status" value="1"/>
</dbReference>